<proteinExistence type="predicted"/>
<dbReference type="Proteomes" id="UP000187439">
    <property type="component" value="Unassembled WGS sequence"/>
</dbReference>
<accession>A0A1R0Y9I9</accession>
<feature type="domain" description="Protein kinase" evidence="1">
    <location>
        <begin position="18"/>
        <end position="287"/>
    </location>
</feature>
<dbReference type="Pfam" id="PF00069">
    <property type="entry name" value="Pkinase"/>
    <property type="match status" value="1"/>
</dbReference>
<organism evidence="2 3">
    <name type="scientific">Paenibacillus odorifer</name>
    <dbReference type="NCBI Taxonomy" id="189426"/>
    <lineage>
        <taxon>Bacteria</taxon>
        <taxon>Bacillati</taxon>
        <taxon>Bacillota</taxon>
        <taxon>Bacilli</taxon>
        <taxon>Bacillales</taxon>
        <taxon>Paenibacillaceae</taxon>
        <taxon>Paenibacillus</taxon>
    </lineage>
</organism>
<gene>
    <name evidence="2" type="ORF">BSK52_00335</name>
</gene>
<dbReference type="GO" id="GO:0004674">
    <property type="term" value="F:protein serine/threonine kinase activity"/>
    <property type="evidence" value="ECO:0007669"/>
    <property type="project" value="InterPro"/>
</dbReference>
<comment type="caution">
    <text evidence="2">The sequence shown here is derived from an EMBL/GenBank/DDBJ whole genome shotgun (WGS) entry which is preliminary data.</text>
</comment>
<evidence type="ECO:0000313" key="2">
    <source>
        <dbReference type="EMBL" id="OMD44033.1"/>
    </source>
</evidence>
<dbReference type="SUPFAM" id="SSF56112">
    <property type="entry name" value="Protein kinase-like (PK-like)"/>
    <property type="match status" value="1"/>
</dbReference>
<protein>
    <recommendedName>
        <fullName evidence="1">Protein kinase domain-containing protein</fullName>
    </recommendedName>
</protein>
<dbReference type="PANTHER" id="PTHR24348">
    <property type="entry name" value="SERINE/THREONINE-PROTEIN KINASE UNC-51-RELATED"/>
    <property type="match status" value="1"/>
</dbReference>
<dbReference type="GO" id="GO:0005524">
    <property type="term" value="F:ATP binding"/>
    <property type="evidence" value="ECO:0007669"/>
    <property type="project" value="InterPro"/>
</dbReference>
<dbReference type="InterPro" id="IPR011009">
    <property type="entry name" value="Kinase-like_dom_sf"/>
</dbReference>
<dbReference type="PANTHER" id="PTHR24348:SF68">
    <property type="entry name" value="SERINE_THREONINE-PROTEIN KINASE ATG1C"/>
    <property type="match status" value="1"/>
</dbReference>
<dbReference type="PROSITE" id="PS00108">
    <property type="entry name" value="PROTEIN_KINASE_ST"/>
    <property type="match status" value="1"/>
</dbReference>
<dbReference type="OrthoDB" id="9788659at2"/>
<dbReference type="Gene3D" id="1.10.510.10">
    <property type="entry name" value="Transferase(Phosphotransferase) domain 1"/>
    <property type="match status" value="1"/>
</dbReference>
<dbReference type="SMART" id="SM00220">
    <property type="entry name" value="S_TKc"/>
    <property type="match status" value="1"/>
</dbReference>
<dbReference type="CDD" id="cd14014">
    <property type="entry name" value="STKc_PknB_like"/>
    <property type="match status" value="1"/>
</dbReference>
<dbReference type="InterPro" id="IPR045269">
    <property type="entry name" value="Atg1-like"/>
</dbReference>
<dbReference type="EMBL" id="MPTC01000001">
    <property type="protein sequence ID" value="OMD44033.1"/>
    <property type="molecule type" value="Genomic_DNA"/>
</dbReference>
<dbReference type="PROSITE" id="PS50011">
    <property type="entry name" value="PROTEIN_KINASE_DOM"/>
    <property type="match status" value="1"/>
</dbReference>
<evidence type="ECO:0000313" key="3">
    <source>
        <dbReference type="Proteomes" id="UP000187439"/>
    </source>
</evidence>
<dbReference type="InterPro" id="IPR000719">
    <property type="entry name" value="Prot_kinase_dom"/>
</dbReference>
<sequence length="294" mass="33866">MFANKIEEDVISKELSYLGDIKYLTRGGQKLVYTCTYQEVSYALKLIPLREDLGDERIEDMIIRRAEREINIMGKITSPFFIKLGPTEPGIYKFDDKKYYCYIEQLIDGEPLNEVIKRRSLDNLEVTNLAQQIVSVIKEFTENHYIHRDIKPNNIMMMKDSFILLDAGVAYDQSDVSSITKGFRQPGTDLFMSPEQLVETGREIDFRSDLFSLGVVLYMALTRMHPFITPGLNETQVIAAILQSAHKPVDFHVPHAPKKLTNLVNRFLAKRPHLRYKNCDLIISEINSIKKELG</sequence>
<dbReference type="AlphaFoldDB" id="A0A1R0Y9I9"/>
<name>A0A1R0Y9I9_9BACL</name>
<evidence type="ECO:0000259" key="1">
    <source>
        <dbReference type="PROSITE" id="PS50011"/>
    </source>
</evidence>
<dbReference type="GO" id="GO:0005737">
    <property type="term" value="C:cytoplasm"/>
    <property type="evidence" value="ECO:0007669"/>
    <property type="project" value="TreeGrafter"/>
</dbReference>
<dbReference type="RefSeq" id="WP_076116301.1">
    <property type="nucleotide sequence ID" value="NZ_MPTC01000001.1"/>
</dbReference>
<reference evidence="2 3" key="1">
    <citation type="submission" date="2016-10" db="EMBL/GenBank/DDBJ databases">
        <title>Paenibacillus species isolates.</title>
        <authorList>
            <person name="Beno S.M."/>
        </authorList>
    </citation>
    <scope>NUCLEOTIDE SEQUENCE [LARGE SCALE GENOMIC DNA]</scope>
    <source>
        <strain evidence="2 3">FSL H7-0710</strain>
    </source>
</reference>
<dbReference type="InterPro" id="IPR008271">
    <property type="entry name" value="Ser/Thr_kinase_AS"/>
</dbReference>